<dbReference type="Gene3D" id="3.80.10.10">
    <property type="entry name" value="Ribonuclease Inhibitor"/>
    <property type="match status" value="1"/>
</dbReference>
<dbReference type="InterPro" id="IPR025886">
    <property type="entry name" value="PP2-like"/>
</dbReference>
<organism evidence="1">
    <name type="scientific">Salvia splendens</name>
    <name type="common">Scarlet sage</name>
    <dbReference type="NCBI Taxonomy" id="180675"/>
    <lineage>
        <taxon>Eukaryota</taxon>
        <taxon>Viridiplantae</taxon>
        <taxon>Streptophyta</taxon>
        <taxon>Embryophyta</taxon>
        <taxon>Tracheophyta</taxon>
        <taxon>Spermatophyta</taxon>
        <taxon>Magnoliopsida</taxon>
        <taxon>eudicotyledons</taxon>
        <taxon>Gunneridae</taxon>
        <taxon>Pentapetalae</taxon>
        <taxon>asterids</taxon>
        <taxon>lamiids</taxon>
        <taxon>Lamiales</taxon>
        <taxon>Lamiaceae</taxon>
        <taxon>Nepetoideae</taxon>
        <taxon>Mentheae</taxon>
        <taxon>Salviinae</taxon>
        <taxon>Salvia</taxon>
        <taxon>Salvia subgen. Calosphace</taxon>
        <taxon>core Calosphace</taxon>
    </lineage>
</organism>
<dbReference type="InterPro" id="IPR032675">
    <property type="entry name" value="LRR_dom_sf"/>
</dbReference>
<evidence type="ECO:0000313" key="2">
    <source>
        <dbReference type="Proteomes" id="UP000298416"/>
    </source>
</evidence>
<reference evidence="1" key="2">
    <citation type="submission" date="2020-08" db="EMBL/GenBank/DDBJ databases">
        <title>Plant Genome Project.</title>
        <authorList>
            <person name="Zhang R.-G."/>
        </authorList>
    </citation>
    <scope>NUCLEOTIDE SEQUENCE</scope>
    <source>
        <strain evidence="1">Huo1</strain>
        <tissue evidence="1">Leaf</tissue>
    </source>
</reference>
<dbReference type="EMBL" id="PNBA02000003">
    <property type="protein sequence ID" value="KAG6431245.1"/>
    <property type="molecule type" value="Genomic_DNA"/>
</dbReference>
<dbReference type="PANTHER" id="PTHR32278:SF111">
    <property type="entry name" value="F-BOX PROTEIN PP2-B12-RELATED"/>
    <property type="match status" value="1"/>
</dbReference>
<reference evidence="1" key="1">
    <citation type="submission" date="2018-01" db="EMBL/GenBank/DDBJ databases">
        <authorList>
            <person name="Mao J.F."/>
        </authorList>
    </citation>
    <scope>NUCLEOTIDE SEQUENCE</scope>
    <source>
        <strain evidence="1">Huo1</strain>
        <tissue evidence="1">Leaf</tissue>
    </source>
</reference>
<dbReference type="Pfam" id="PF14299">
    <property type="entry name" value="PP2"/>
    <property type="match status" value="1"/>
</dbReference>
<protein>
    <submittedName>
        <fullName evidence="1">Uncharacterized protein</fullName>
    </submittedName>
</protein>
<evidence type="ECO:0000313" key="1">
    <source>
        <dbReference type="EMBL" id="KAG6431245.1"/>
    </source>
</evidence>
<gene>
    <name evidence="1" type="ORF">SASPL_109323</name>
</gene>
<accession>A0A8X8YG44</accession>
<dbReference type="AlphaFoldDB" id="A0A8X8YG44"/>
<sequence length="458" mass="52216">MVRLKQLLLPRYDRERIGDYRLKLDKGIDQLEALLVQGLNSSVHENSCYKRMKKLRRFSAYIFDKESYTAIMKAIDSNWERLVYTFIVVEEGWEFTSTNLNQAFTCRNLTDLVIHAHLGRLLTECRSNIICSNIAILCFNKGKIEEDPMEVFELNDLQELREWKVDEGAMPLLSHLYIRRCLGMEMVPQGLSAISNLQDLIIEGMPELGRRVMSDNGGREGEDFHKVRHVKLINMGQSYTLIKVFPKFLILNFSLSGSELLSGKKEGQEVLHGASKGAGNYLVWRHLRFSEVALLNEVFWLEIRGNINTRMLSSGTVYGCYLLLKLDQNPRGLQSENAFVRFTNDEVNGDDERAAILDHFERENACDRRRGSGKGPVRIGDGLTEIAKVHLQRPSRSQQRESGRVAVGRGDGWMEVELDSFYNDGGDDGVVETWLMGKDGSQMKSGLIVQGIEFRPKP</sequence>
<dbReference type="Proteomes" id="UP000298416">
    <property type="component" value="Unassembled WGS sequence"/>
</dbReference>
<name>A0A8X8YG44_SALSN</name>
<keyword evidence="2" id="KW-1185">Reference proteome</keyword>
<dbReference type="PANTHER" id="PTHR32278">
    <property type="entry name" value="F-BOX DOMAIN-CONTAINING PROTEIN"/>
    <property type="match status" value="1"/>
</dbReference>
<proteinExistence type="predicted"/>
<comment type="caution">
    <text evidence="1">The sequence shown here is derived from an EMBL/GenBank/DDBJ whole genome shotgun (WGS) entry which is preliminary data.</text>
</comment>